<dbReference type="PANTHER" id="PTHR11002">
    <property type="entry name" value="CARBONIC ANHYDRASE"/>
    <property type="match status" value="1"/>
</dbReference>
<gene>
    <name evidence="9" type="ORF">MNR06_04505</name>
</gene>
<dbReference type="InterPro" id="IPR001765">
    <property type="entry name" value="Carbonic_anhydrase"/>
</dbReference>
<dbReference type="EMBL" id="CP093442">
    <property type="protein sequence ID" value="UOF02209.1"/>
    <property type="molecule type" value="Genomic_DNA"/>
</dbReference>
<proteinExistence type="inferred from homology"/>
<organism evidence="9 10">
    <name type="scientific">Bdellovibrio reynosensis</name>
    <dbReference type="NCBI Taxonomy" id="2835041"/>
    <lineage>
        <taxon>Bacteria</taxon>
        <taxon>Pseudomonadati</taxon>
        <taxon>Bdellovibrionota</taxon>
        <taxon>Bdellovibrionia</taxon>
        <taxon>Bdellovibrionales</taxon>
        <taxon>Pseudobdellovibrionaceae</taxon>
        <taxon>Bdellovibrio</taxon>
    </lineage>
</organism>
<evidence type="ECO:0000256" key="2">
    <source>
        <dbReference type="ARBA" id="ARBA00012925"/>
    </source>
</evidence>
<evidence type="ECO:0000256" key="8">
    <source>
        <dbReference type="SAM" id="SignalP"/>
    </source>
</evidence>
<feature type="chain" id="PRO_5047508412" description="Carbonic anhydrase" evidence="8">
    <location>
        <begin position="19"/>
        <end position="291"/>
    </location>
</feature>
<dbReference type="Proteomes" id="UP000830116">
    <property type="component" value="Chromosome"/>
</dbReference>
<feature type="region of interest" description="Disordered" evidence="7">
    <location>
        <begin position="116"/>
        <end position="138"/>
    </location>
</feature>
<feature type="compositionally biased region" description="Basic and acidic residues" evidence="7">
    <location>
        <begin position="118"/>
        <end position="130"/>
    </location>
</feature>
<keyword evidence="10" id="KW-1185">Reference proteome</keyword>
<evidence type="ECO:0000256" key="6">
    <source>
        <dbReference type="RuleBase" id="RU003956"/>
    </source>
</evidence>
<feature type="compositionally biased region" description="Basic and acidic residues" evidence="7">
    <location>
        <begin position="50"/>
        <end position="74"/>
    </location>
</feature>
<dbReference type="SMART" id="SM00947">
    <property type="entry name" value="Pro_CA"/>
    <property type="match status" value="1"/>
</dbReference>
<name>A0ABY4CBP7_9BACT</name>
<dbReference type="PROSITE" id="PS00705">
    <property type="entry name" value="PROK_CO2_ANHYDRASE_2"/>
    <property type="match status" value="1"/>
</dbReference>
<dbReference type="Pfam" id="PF00484">
    <property type="entry name" value="Pro_CA"/>
    <property type="match status" value="1"/>
</dbReference>
<evidence type="ECO:0000256" key="7">
    <source>
        <dbReference type="SAM" id="MobiDB-lite"/>
    </source>
</evidence>
<protein>
    <recommendedName>
        <fullName evidence="2 6">Carbonic anhydrase</fullName>
        <ecNumber evidence="2 6">4.2.1.1</ecNumber>
    </recommendedName>
    <alternativeName>
        <fullName evidence="6">Carbonate dehydratase</fullName>
    </alternativeName>
</protein>
<evidence type="ECO:0000256" key="1">
    <source>
        <dbReference type="ARBA" id="ARBA00006217"/>
    </source>
</evidence>
<evidence type="ECO:0000313" key="10">
    <source>
        <dbReference type="Proteomes" id="UP000830116"/>
    </source>
</evidence>
<feature type="region of interest" description="Disordered" evidence="7">
    <location>
        <begin position="20"/>
        <end position="101"/>
    </location>
</feature>
<feature type="compositionally biased region" description="Basic and acidic residues" evidence="7">
    <location>
        <begin position="82"/>
        <end position="91"/>
    </location>
</feature>
<evidence type="ECO:0000256" key="3">
    <source>
        <dbReference type="ARBA" id="ARBA00022833"/>
    </source>
</evidence>
<dbReference type="SUPFAM" id="SSF53056">
    <property type="entry name" value="beta-carbonic anhydrase, cab"/>
    <property type="match status" value="1"/>
</dbReference>
<comment type="catalytic activity">
    <reaction evidence="5 6">
        <text>hydrogencarbonate + H(+) = CO2 + H2O</text>
        <dbReference type="Rhea" id="RHEA:10748"/>
        <dbReference type="ChEBI" id="CHEBI:15377"/>
        <dbReference type="ChEBI" id="CHEBI:15378"/>
        <dbReference type="ChEBI" id="CHEBI:16526"/>
        <dbReference type="ChEBI" id="CHEBI:17544"/>
        <dbReference type="EC" id="4.2.1.1"/>
    </reaction>
</comment>
<dbReference type="PANTHER" id="PTHR11002:SF79">
    <property type="entry name" value="CARBONIC ANHYDRASE 2"/>
    <property type="match status" value="1"/>
</dbReference>
<accession>A0ABY4CBP7</accession>
<keyword evidence="4 6" id="KW-0456">Lyase</keyword>
<reference evidence="9" key="1">
    <citation type="submission" date="2022-03" db="EMBL/GenBank/DDBJ databases">
        <title>Genome Identification and Characterization of new species Bdellovibrio reynosense LBG001 sp. nov. from a Mexico soil sample.</title>
        <authorList>
            <person name="Camilli A."/>
            <person name="Ajao Y."/>
            <person name="Guo X."/>
        </authorList>
    </citation>
    <scope>NUCLEOTIDE SEQUENCE</scope>
    <source>
        <strain evidence="9">LBG001</strain>
    </source>
</reference>
<dbReference type="PROSITE" id="PS51257">
    <property type="entry name" value="PROKAR_LIPOPROTEIN"/>
    <property type="match status" value="1"/>
</dbReference>
<feature type="signal peptide" evidence="8">
    <location>
        <begin position="1"/>
        <end position="18"/>
    </location>
</feature>
<dbReference type="EC" id="4.2.1.1" evidence="2 6"/>
<keyword evidence="8" id="KW-0732">Signal</keyword>
<evidence type="ECO:0000256" key="5">
    <source>
        <dbReference type="ARBA" id="ARBA00048348"/>
    </source>
</evidence>
<dbReference type="Gene3D" id="3.40.1050.10">
    <property type="entry name" value="Carbonic anhydrase"/>
    <property type="match status" value="1"/>
</dbReference>
<evidence type="ECO:0000256" key="4">
    <source>
        <dbReference type="ARBA" id="ARBA00023239"/>
    </source>
</evidence>
<dbReference type="InterPro" id="IPR036874">
    <property type="entry name" value="Carbonic_anhydrase_sf"/>
</dbReference>
<dbReference type="RefSeq" id="WP_243539111.1">
    <property type="nucleotide sequence ID" value="NZ_CP093442.1"/>
</dbReference>
<evidence type="ECO:0000313" key="9">
    <source>
        <dbReference type="EMBL" id="UOF02209.1"/>
    </source>
</evidence>
<keyword evidence="3 6" id="KW-0862">Zinc</keyword>
<comment type="similarity">
    <text evidence="1 6">Belongs to the beta-class carbonic anhydrase family.</text>
</comment>
<dbReference type="InterPro" id="IPR015892">
    <property type="entry name" value="Carbonic_anhydrase_CS"/>
</dbReference>
<sequence>MLRLFIMSLVLLSMSACSSLRRSPSQEDTKVMLKDQQGDKKEAPAQATSNDEKGITRISSKDLDSEAQTKELKEAVAAATQHVEKGSEKSTRRAGPVAAEKAMGWLRNGNTRFARGRFRNDGASRADRSRLSSGQTPHSVIVSCSDSQVPPEVVFDQKLGEVFVIRTAGEAMDNNVVGSVEYAVEHLGANLVVIMGHDSCGAISATLASLRGSGLGSPALEALANDIKPRIQKFATMAPSEGLVDESWANTDGVAADLIGRSAILRDAIASGDVKIVKAMYHLDSGQVDWR</sequence>
<feature type="compositionally biased region" description="Basic and acidic residues" evidence="7">
    <location>
        <begin position="24"/>
        <end position="43"/>
    </location>
</feature>
<comment type="function">
    <text evidence="6">Reversible hydration of carbon dioxide.</text>
</comment>